<comment type="caution">
    <text evidence="4">The sequence shown here is derived from an EMBL/GenBank/DDBJ whole genome shotgun (WGS) entry which is preliminary data.</text>
</comment>
<feature type="signal peptide" evidence="2">
    <location>
        <begin position="1"/>
        <end position="22"/>
    </location>
</feature>
<evidence type="ECO:0000256" key="2">
    <source>
        <dbReference type="SAM" id="SignalP"/>
    </source>
</evidence>
<dbReference type="EMBL" id="JAOANI010000014">
    <property type="protein sequence ID" value="MCT7358660.1"/>
    <property type="molecule type" value="Genomic_DNA"/>
</dbReference>
<feature type="chain" id="PRO_5040763839" evidence="2">
    <location>
        <begin position="23"/>
        <end position="147"/>
    </location>
</feature>
<feature type="compositionally biased region" description="Polar residues" evidence="1">
    <location>
        <begin position="137"/>
        <end position="147"/>
    </location>
</feature>
<accession>A0A9X2WEL6</accession>
<dbReference type="Proteomes" id="UP001147830">
    <property type="component" value="Unassembled WGS sequence"/>
</dbReference>
<keyword evidence="4" id="KW-0378">Hydrolase</keyword>
<reference evidence="4" key="2">
    <citation type="submission" date="2022-08" db="EMBL/GenBank/DDBJ databases">
        <authorList>
            <person name="Dong C."/>
        </authorList>
    </citation>
    <scope>NUCLEOTIDE SEQUENCE</scope>
    <source>
        <strain evidence="4">59MF3M-4</strain>
    </source>
</reference>
<evidence type="ECO:0000313" key="4">
    <source>
        <dbReference type="EMBL" id="MCT7358660.1"/>
    </source>
</evidence>
<dbReference type="Pfam" id="PF14343">
    <property type="entry name" value="PrcB_C"/>
    <property type="match status" value="1"/>
</dbReference>
<keyword evidence="4" id="KW-0645">Protease</keyword>
<organism evidence="4 5">
    <name type="scientific">Thalassolituus pacificus</name>
    <dbReference type="NCBI Taxonomy" id="2975440"/>
    <lineage>
        <taxon>Bacteria</taxon>
        <taxon>Pseudomonadati</taxon>
        <taxon>Pseudomonadota</taxon>
        <taxon>Gammaproteobacteria</taxon>
        <taxon>Oceanospirillales</taxon>
        <taxon>Oceanospirillaceae</taxon>
        <taxon>Thalassolituus</taxon>
    </lineage>
</organism>
<evidence type="ECO:0000313" key="5">
    <source>
        <dbReference type="Proteomes" id="UP001147830"/>
    </source>
</evidence>
<evidence type="ECO:0000256" key="1">
    <source>
        <dbReference type="SAM" id="MobiDB-lite"/>
    </source>
</evidence>
<reference evidence="4" key="1">
    <citation type="journal article" date="2022" name="Front. Microbiol.">
        <title>Genome-based taxonomic rearrangement of Oceanobacter-related bacteria including the description of Thalassolituus hydrocarbonoclasticus sp. nov. and Thalassolituus pacificus sp. nov. and emended description of the genus Thalassolituus.</title>
        <authorList>
            <person name="Dong C."/>
            <person name="Wei L."/>
            <person name="Wang J."/>
            <person name="Lai Q."/>
            <person name="Huang Z."/>
            <person name="Shao Z."/>
        </authorList>
    </citation>
    <scope>NUCLEOTIDE SEQUENCE</scope>
    <source>
        <strain evidence="4">59MF3M-4</strain>
    </source>
</reference>
<dbReference type="PROSITE" id="PS51257">
    <property type="entry name" value="PROKAR_LIPOPROTEIN"/>
    <property type="match status" value="1"/>
</dbReference>
<dbReference type="AlphaFoldDB" id="A0A9X2WEL6"/>
<keyword evidence="5" id="KW-1185">Reference proteome</keyword>
<dbReference type="GO" id="GO:0008233">
    <property type="term" value="F:peptidase activity"/>
    <property type="evidence" value="ECO:0007669"/>
    <property type="project" value="UniProtKB-KW"/>
</dbReference>
<dbReference type="RefSeq" id="WP_260975697.1">
    <property type="nucleotide sequence ID" value="NZ_JAOANI010000014.1"/>
</dbReference>
<feature type="domain" description="PrcB C-terminal" evidence="3">
    <location>
        <begin position="53"/>
        <end position="103"/>
    </location>
</feature>
<dbReference type="InterPro" id="IPR025748">
    <property type="entry name" value="PrcB_C_dom"/>
</dbReference>
<name>A0A9X2WEL6_9GAMM</name>
<keyword evidence="2" id="KW-0732">Signal</keyword>
<evidence type="ECO:0000259" key="3">
    <source>
        <dbReference type="Pfam" id="PF14343"/>
    </source>
</evidence>
<protein>
    <submittedName>
        <fullName evidence="4">Protease complex subunit PrcB family protein</fullName>
    </submittedName>
</protein>
<sequence length="147" mass="16336">MFRLSQPLRLLLAVLPVTLLSACTTVMPTNLPLSTMDQCAAEEGVSLRFNALTIALGERPHSGYGIDLVGQQQRDGEYQLMFRERYPQPGMNYAQVITSPCLQVILPAGWHHLTVTDQLSGREWAFTPQEPVKKHNPLNTQAPVKAP</sequence>
<dbReference type="GO" id="GO:0006508">
    <property type="term" value="P:proteolysis"/>
    <property type="evidence" value="ECO:0007669"/>
    <property type="project" value="UniProtKB-KW"/>
</dbReference>
<gene>
    <name evidence="4" type="ORF">NYR02_06465</name>
</gene>
<proteinExistence type="predicted"/>
<feature type="region of interest" description="Disordered" evidence="1">
    <location>
        <begin position="128"/>
        <end position="147"/>
    </location>
</feature>